<reference evidence="6 7" key="1">
    <citation type="journal article" date="2024" name="Nat. Commun.">
        <title>Phylogenomics reveals the evolutionary origins of lichenization in chlorophyte algae.</title>
        <authorList>
            <person name="Puginier C."/>
            <person name="Libourel C."/>
            <person name="Otte J."/>
            <person name="Skaloud P."/>
            <person name="Haon M."/>
            <person name="Grisel S."/>
            <person name="Petersen M."/>
            <person name="Berrin J.G."/>
            <person name="Delaux P.M."/>
            <person name="Dal Grande F."/>
            <person name="Keller J."/>
        </authorList>
    </citation>
    <scope>NUCLEOTIDE SEQUENCE [LARGE SCALE GENOMIC DNA]</scope>
    <source>
        <strain evidence="6 7">SAG 216-7</strain>
    </source>
</reference>
<feature type="compositionally biased region" description="Low complexity" evidence="4">
    <location>
        <begin position="422"/>
        <end position="455"/>
    </location>
</feature>
<dbReference type="Pfam" id="PF07714">
    <property type="entry name" value="PK_Tyr_Ser-Thr"/>
    <property type="match status" value="1"/>
</dbReference>
<protein>
    <recommendedName>
        <fullName evidence="5">Protein kinase domain-containing protein</fullName>
    </recommendedName>
</protein>
<keyword evidence="2 3" id="KW-0067">ATP-binding</keyword>
<feature type="region of interest" description="Disordered" evidence="4">
    <location>
        <begin position="398"/>
        <end position="466"/>
    </location>
</feature>
<keyword evidence="1 3" id="KW-0547">Nucleotide-binding</keyword>
<evidence type="ECO:0000313" key="6">
    <source>
        <dbReference type="EMBL" id="KAK9903982.1"/>
    </source>
</evidence>
<dbReference type="PROSITE" id="PS00107">
    <property type="entry name" value="PROTEIN_KINASE_ATP"/>
    <property type="match status" value="1"/>
</dbReference>
<dbReference type="InterPro" id="IPR017441">
    <property type="entry name" value="Protein_kinase_ATP_BS"/>
</dbReference>
<dbReference type="Proteomes" id="UP001491310">
    <property type="component" value="Unassembled WGS sequence"/>
</dbReference>
<sequence>MAFGCFGGGQGKRKPPRRGTDIAQPRSAREDAATGPGRSQVLPVGCKYFTYRELEEATGDWAQSNVIGDGGFGRVYKGRLRNGLLIAVKRLDRHGLQGDKEFNVEVSILSRLHHPGIIKLLGVCVVGDQRIAVFELLSRGSLSSALGNGSGSGSARSAGVGQPSKEPCQILSWQQRVQIALGLAQGLSYMHQERLVHRDVTSGNVLLTEGAHARIADLGLAQRLNTPDSVVLAAPVEADSILMGTYGYVAPEYAMSGELSLKTDVYAFGVVLLEILTAKPAVDGSRPPGCQLLSEWLQPSLGSVDNIWEHLDPALDISTVAAPQLATLADVALASLSKNPSDRPRMKDVVRVLETAAAFVPDASATGPSAANRTAANLMYAAAEPVGRLSAFEDPFASNPFATGTPEAAQMHSPLHTGPPGGSSAAAAATPPRSSPSATASPVRGLSRLSSSRAAHAMPKAHPEDFASPLQSGLRFGVMSQVSPDVGSAFGCSSATDQALREGHSIDREVPSTDSSDGPPVGSSFAASVLRKEWRAAGPPSAPAYGEEPAGFSSAQNRQRQRAGGGTPGGPLADSVASLTMSVDRPPGRHARSSGNPFKDEECSVAPGRSSAKRSASGNPFAVGSDGDARHGISAASQSLGVHSESYRETEVHWPCVQPDPVILQVSPTAGSLTQIC</sequence>
<dbReference type="Gene3D" id="1.10.510.10">
    <property type="entry name" value="Transferase(Phosphotransferase) domain 1"/>
    <property type="match status" value="1"/>
</dbReference>
<evidence type="ECO:0000256" key="2">
    <source>
        <dbReference type="ARBA" id="ARBA00022840"/>
    </source>
</evidence>
<evidence type="ECO:0000313" key="7">
    <source>
        <dbReference type="Proteomes" id="UP001491310"/>
    </source>
</evidence>
<dbReference type="InterPro" id="IPR008266">
    <property type="entry name" value="Tyr_kinase_AS"/>
</dbReference>
<feature type="compositionally biased region" description="Gly residues" evidence="4">
    <location>
        <begin position="1"/>
        <end position="10"/>
    </location>
</feature>
<dbReference type="PROSITE" id="PS50011">
    <property type="entry name" value="PROTEIN_KINASE_DOM"/>
    <property type="match status" value="1"/>
</dbReference>
<evidence type="ECO:0000256" key="1">
    <source>
        <dbReference type="ARBA" id="ARBA00022741"/>
    </source>
</evidence>
<keyword evidence="7" id="KW-1185">Reference proteome</keyword>
<feature type="region of interest" description="Disordered" evidence="4">
    <location>
        <begin position="537"/>
        <end position="632"/>
    </location>
</feature>
<dbReference type="PROSITE" id="PS00109">
    <property type="entry name" value="PROTEIN_KINASE_TYR"/>
    <property type="match status" value="1"/>
</dbReference>
<accession>A0ABR2YEP9</accession>
<comment type="caution">
    <text evidence="6">The sequence shown here is derived from an EMBL/GenBank/DDBJ whole genome shotgun (WGS) entry which is preliminary data.</text>
</comment>
<dbReference type="InterPro" id="IPR001245">
    <property type="entry name" value="Ser-Thr/Tyr_kinase_cat_dom"/>
</dbReference>
<dbReference type="PANTHER" id="PTHR47989:SF47">
    <property type="entry name" value="SERINE_THREONINE-PROTEIN KINASE PBL28-RELATED"/>
    <property type="match status" value="1"/>
</dbReference>
<evidence type="ECO:0000256" key="4">
    <source>
        <dbReference type="SAM" id="MobiDB-lite"/>
    </source>
</evidence>
<organism evidence="6 7">
    <name type="scientific">Coccomyxa subellipsoidea</name>
    <dbReference type="NCBI Taxonomy" id="248742"/>
    <lineage>
        <taxon>Eukaryota</taxon>
        <taxon>Viridiplantae</taxon>
        <taxon>Chlorophyta</taxon>
        <taxon>core chlorophytes</taxon>
        <taxon>Trebouxiophyceae</taxon>
        <taxon>Trebouxiophyceae incertae sedis</taxon>
        <taxon>Coccomyxaceae</taxon>
        <taxon>Coccomyxa</taxon>
    </lineage>
</organism>
<feature type="binding site" evidence="3">
    <location>
        <position position="89"/>
    </location>
    <ligand>
        <name>ATP</name>
        <dbReference type="ChEBI" id="CHEBI:30616"/>
    </ligand>
</feature>
<dbReference type="PANTHER" id="PTHR47989">
    <property type="entry name" value="OS01G0750732 PROTEIN"/>
    <property type="match status" value="1"/>
</dbReference>
<gene>
    <name evidence="6" type="ORF">WJX75_001870</name>
</gene>
<evidence type="ECO:0000259" key="5">
    <source>
        <dbReference type="PROSITE" id="PS50011"/>
    </source>
</evidence>
<dbReference type="Gene3D" id="3.30.200.20">
    <property type="entry name" value="Phosphorylase Kinase, domain 1"/>
    <property type="match status" value="1"/>
</dbReference>
<dbReference type="EMBL" id="JALJOT010000013">
    <property type="protein sequence ID" value="KAK9903982.1"/>
    <property type="molecule type" value="Genomic_DNA"/>
</dbReference>
<dbReference type="InterPro" id="IPR000719">
    <property type="entry name" value="Prot_kinase_dom"/>
</dbReference>
<feature type="region of interest" description="Disordered" evidence="4">
    <location>
        <begin position="1"/>
        <end position="38"/>
    </location>
</feature>
<feature type="domain" description="Protein kinase" evidence="5">
    <location>
        <begin position="61"/>
        <end position="360"/>
    </location>
</feature>
<name>A0ABR2YEP9_9CHLO</name>
<dbReference type="InterPro" id="IPR011009">
    <property type="entry name" value="Kinase-like_dom_sf"/>
</dbReference>
<evidence type="ECO:0000256" key="3">
    <source>
        <dbReference type="PROSITE-ProRule" id="PRU10141"/>
    </source>
</evidence>
<proteinExistence type="predicted"/>
<dbReference type="SUPFAM" id="SSF56112">
    <property type="entry name" value="Protein kinase-like (PK-like)"/>
    <property type="match status" value="1"/>
</dbReference>